<dbReference type="InterPro" id="IPR003593">
    <property type="entry name" value="AAA+_ATPase"/>
</dbReference>
<dbReference type="AlphaFoldDB" id="A0A2K8NAY7"/>
<dbReference type="InterPro" id="IPR051782">
    <property type="entry name" value="ABC_Transporter_VariousFunc"/>
</dbReference>
<dbReference type="Gene3D" id="3.40.50.300">
    <property type="entry name" value="P-loop containing nucleotide triphosphate hydrolases"/>
    <property type="match status" value="1"/>
</dbReference>
<reference evidence="6" key="1">
    <citation type="submission" date="2017-11" db="EMBL/GenBank/DDBJ databases">
        <title>Complete Genome Sequence of Kyrpidia sp. Strain EA-1, a thermophilic, hydrogen-oxidizing Bacterium, isolated from the Azores.</title>
        <authorList>
            <person name="Reiner J.E."/>
            <person name="Lapp C.J."/>
            <person name="Bunk B."/>
            <person name="Gescher J."/>
        </authorList>
    </citation>
    <scope>NUCLEOTIDE SEQUENCE [LARGE SCALE GENOMIC DNA]</scope>
    <source>
        <strain evidence="6">EA-1</strain>
    </source>
</reference>
<evidence type="ECO:0000313" key="6">
    <source>
        <dbReference type="Proteomes" id="UP000231932"/>
    </source>
</evidence>
<evidence type="ECO:0000256" key="1">
    <source>
        <dbReference type="ARBA" id="ARBA00022448"/>
    </source>
</evidence>
<keyword evidence="6" id="KW-1185">Reference proteome</keyword>
<evidence type="ECO:0000256" key="3">
    <source>
        <dbReference type="ARBA" id="ARBA00022840"/>
    </source>
</evidence>
<organism evidence="5 6">
    <name type="scientific">Kyrpidia spormannii</name>
    <dbReference type="NCBI Taxonomy" id="2055160"/>
    <lineage>
        <taxon>Bacteria</taxon>
        <taxon>Bacillati</taxon>
        <taxon>Bacillota</taxon>
        <taxon>Bacilli</taxon>
        <taxon>Bacillales</taxon>
        <taxon>Alicyclobacillaceae</taxon>
        <taxon>Kyrpidia</taxon>
    </lineage>
</organism>
<dbReference type="SUPFAM" id="SSF52540">
    <property type="entry name" value="P-loop containing nucleoside triphosphate hydrolases"/>
    <property type="match status" value="1"/>
</dbReference>
<dbReference type="KEGG" id="kyr:CVV65_13275"/>
<name>A0A2K8NAY7_9BACL</name>
<dbReference type="OrthoDB" id="2290519at2"/>
<dbReference type="RefSeq" id="WP_100668538.1">
    <property type="nucleotide sequence ID" value="NZ_CP024955.1"/>
</dbReference>
<dbReference type="InterPro" id="IPR027417">
    <property type="entry name" value="P-loop_NTPase"/>
</dbReference>
<dbReference type="PANTHER" id="PTHR42939:SF1">
    <property type="entry name" value="ABC TRANSPORTER ATP-BINDING PROTEIN ALBC-RELATED"/>
    <property type="match status" value="1"/>
</dbReference>
<dbReference type="InterPro" id="IPR003439">
    <property type="entry name" value="ABC_transporter-like_ATP-bd"/>
</dbReference>
<keyword evidence="2" id="KW-0547">Nucleotide-binding</keyword>
<proteinExistence type="predicted"/>
<dbReference type="PANTHER" id="PTHR42939">
    <property type="entry name" value="ABC TRANSPORTER ATP-BINDING PROTEIN ALBC-RELATED"/>
    <property type="match status" value="1"/>
</dbReference>
<protein>
    <submittedName>
        <fullName evidence="5">Sodium ABC transporter ATP-binding protein</fullName>
    </submittedName>
</protein>
<dbReference type="Pfam" id="PF00005">
    <property type="entry name" value="ABC_tran"/>
    <property type="match status" value="1"/>
</dbReference>
<dbReference type="SMART" id="SM00382">
    <property type="entry name" value="AAA"/>
    <property type="match status" value="1"/>
</dbReference>
<keyword evidence="3 5" id="KW-0067">ATP-binding</keyword>
<accession>A0A2K8NAY7</accession>
<gene>
    <name evidence="5" type="ORF">CVV65_13275</name>
</gene>
<evidence type="ECO:0000259" key="4">
    <source>
        <dbReference type="PROSITE" id="PS50893"/>
    </source>
</evidence>
<evidence type="ECO:0000313" key="5">
    <source>
        <dbReference type="EMBL" id="ATY85780.1"/>
    </source>
</evidence>
<dbReference type="EMBL" id="CP024955">
    <property type="protein sequence ID" value="ATY85780.1"/>
    <property type="molecule type" value="Genomic_DNA"/>
</dbReference>
<sequence length="219" mass="24485">MIELRRASIIRNGRILLYPVNLTLECGVLAMVTGPNGAGKTTLLRLMAGLWRPSEGEILFDGQRPSVQHRGQIGLVLQESMLYGRLTVQENLRFFGGLYRVRDLDDRIRQLAKELHFERRLGDPVSVLSKGYTQRVTLARALLPNPRLLLLDEPFDGLDPGVRGLVKDVLALRVAEGTTVVVVTHDPELMPNADMQILVNRGRVTVVSSETRASRDRAR</sequence>
<keyword evidence="1" id="KW-0813">Transport</keyword>
<evidence type="ECO:0000256" key="2">
    <source>
        <dbReference type="ARBA" id="ARBA00022741"/>
    </source>
</evidence>
<dbReference type="GO" id="GO:0016887">
    <property type="term" value="F:ATP hydrolysis activity"/>
    <property type="evidence" value="ECO:0007669"/>
    <property type="project" value="InterPro"/>
</dbReference>
<feature type="domain" description="ABC transporter" evidence="4">
    <location>
        <begin position="2"/>
        <end position="219"/>
    </location>
</feature>
<dbReference type="Proteomes" id="UP000231932">
    <property type="component" value="Chromosome"/>
</dbReference>
<dbReference type="GO" id="GO:0005524">
    <property type="term" value="F:ATP binding"/>
    <property type="evidence" value="ECO:0007669"/>
    <property type="project" value="UniProtKB-KW"/>
</dbReference>
<dbReference type="PROSITE" id="PS50893">
    <property type="entry name" value="ABC_TRANSPORTER_2"/>
    <property type="match status" value="1"/>
</dbReference>